<dbReference type="InterPro" id="IPR001841">
    <property type="entry name" value="Znf_RING"/>
</dbReference>
<dbReference type="GO" id="GO:0008270">
    <property type="term" value="F:zinc ion binding"/>
    <property type="evidence" value="ECO:0007669"/>
    <property type="project" value="UniProtKB-KW"/>
</dbReference>
<dbReference type="PROSITE" id="PS00518">
    <property type="entry name" value="ZF_RING_1"/>
    <property type="match status" value="1"/>
</dbReference>
<organism evidence="6">
    <name type="scientific">Oppiella nova</name>
    <dbReference type="NCBI Taxonomy" id="334625"/>
    <lineage>
        <taxon>Eukaryota</taxon>
        <taxon>Metazoa</taxon>
        <taxon>Ecdysozoa</taxon>
        <taxon>Arthropoda</taxon>
        <taxon>Chelicerata</taxon>
        <taxon>Arachnida</taxon>
        <taxon>Acari</taxon>
        <taxon>Acariformes</taxon>
        <taxon>Sarcoptiformes</taxon>
        <taxon>Oribatida</taxon>
        <taxon>Brachypylina</taxon>
        <taxon>Oppioidea</taxon>
        <taxon>Oppiidae</taxon>
        <taxon>Oppiella</taxon>
    </lineage>
</organism>
<dbReference type="EMBL" id="OC919597">
    <property type="protein sequence ID" value="CAD7651619.1"/>
    <property type="molecule type" value="Genomic_DNA"/>
</dbReference>
<dbReference type="InterPro" id="IPR017907">
    <property type="entry name" value="Znf_RING_CS"/>
</dbReference>
<dbReference type="InterPro" id="IPR013083">
    <property type="entry name" value="Znf_RING/FYVE/PHD"/>
</dbReference>
<dbReference type="SUPFAM" id="SSF49599">
    <property type="entry name" value="TRAF domain-like"/>
    <property type="match status" value="1"/>
</dbReference>
<evidence type="ECO:0000256" key="1">
    <source>
        <dbReference type="ARBA" id="ARBA00022723"/>
    </source>
</evidence>
<dbReference type="AlphaFoldDB" id="A0A7R9QPA6"/>
<evidence type="ECO:0000259" key="5">
    <source>
        <dbReference type="PROSITE" id="PS50089"/>
    </source>
</evidence>
<evidence type="ECO:0000313" key="6">
    <source>
        <dbReference type="EMBL" id="CAD7651619.1"/>
    </source>
</evidence>
<dbReference type="PANTHER" id="PTHR10131">
    <property type="entry name" value="TNF RECEPTOR ASSOCIATED FACTOR"/>
    <property type="match status" value="1"/>
</dbReference>
<keyword evidence="7" id="KW-1185">Reference proteome</keyword>
<dbReference type="OrthoDB" id="6477069at2759"/>
<proteinExistence type="predicted"/>
<dbReference type="Gene3D" id="3.30.40.10">
    <property type="entry name" value="Zinc/RING finger domain, C3HC4 (zinc finger)"/>
    <property type="match status" value="2"/>
</dbReference>
<dbReference type="EMBL" id="CAJPVJ010004772">
    <property type="protein sequence ID" value="CAG2168905.1"/>
    <property type="molecule type" value="Genomic_DNA"/>
</dbReference>
<evidence type="ECO:0000313" key="7">
    <source>
        <dbReference type="Proteomes" id="UP000728032"/>
    </source>
</evidence>
<protein>
    <recommendedName>
        <fullName evidence="5">RING-type domain-containing protein</fullName>
    </recommendedName>
</protein>
<accession>A0A7R9QPA6</accession>
<name>A0A7R9QPA6_9ACAR</name>
<dbReference type="PANTHER" id="PTHR10131:SF94">
    <property type="entry name" value="TNF RECEPTOR-ASSOCIATED FACTOR 4"/>
    <property type="match status" value="1"/>
</dbReference>
<sequence length="198" mass="22868">MGFDVSRFYGKVHDDIICPICFGVLENPYEVEPCGHIFCEKCIRRWIETPMFGPSTCPIDRNEISHNKVRPAPKFLYSYLKQMPTKCEFASEGCIVSVKLEDMAKHRALCPLNPSKPVQCHRGCGIRLPPKLLLHHKCTVDPCQEAMVWNEIIEDAKLAVRRRSYERYQRRSPLSVAVKSIWNVVNNWLADPRVHSNE</sequence>
<reference evidence="6" key="1">
    <citation type="submission" date="2020-11" db="EMBL/GenBank/DDBJ databases">
        <authorList>
            <person name="Tran Van P."/>
        </authorList>
    </citation>
    <scope>NUCLEOTIDE SEQUENCE</scope>
</reference>
<dbReference type="PROSITE" id="PS50089">
    <property type="entry name" value="ZF_RING_2"/>
    <property type="match status" value="1"/>
</dbReference>
<evidence type="ECO:0000256" key="3">
    <source>
        <dbReference type="ARBA" id="ARBA00022833"/>
    </source>
</evidence>
<gene>
    <name evidence="6" type="ORF">ONB1V03_LOCUS8389</name>
</gene>
<dbReference type="SMART" id="SM00184">
    <property type="entry name" value="RING"/>
    <property type="match status" value="1"/>
</dbReference>
<dbReference type="SUPFAM" id="SSF57850">
    <property type="entry name" value="RING/U-box"/>
    <property type="match status" value="1"/>
</dbReference>
<evidence type="ECO:0000256" key="4">
    <source>
        <dbReference type="PROSITE-ProRule" id="PRU00175"/>
    </source>
</evidence>
<feature type="domain" description="RING-type" evidence="5">
    <location>
        <begin position="18"/>
        <end position="61"/>
    </location>
</feature>
<dbReference type="Pfam" id="PF13923">
    <property type="entry name" value="zf-C3HC4_2"/>
    <property type="match status" value="1"/>
</dbReference>
<keyword evidence="3" id="KW-0862">Zinc</keyword>
<dbReference type="Proteomes" id="UP000728032">
    <property type="component" value="Unassembled WGS sequence"/>
</dbReference>
<keyword evidence="2 4" id="KW-0863">Zinc-finger</keyword>
<evidence type="ECO:0000256" key="2">
    <source>
        <dbReference type="ARBA" id="ARBA00022771"/>
    </source>
</evidence>
<keyword evidence="1" id="KW-0479">Metal-binding</keyword>